<evidence type="ECO:0000313" key="3">
    <source>
        <dbReference type="EMBL" id="AGH40646.1"/>
    </source>
</evidence>
<dbReference type="InterPro" id="IPR050256">
    <property type="entry name" value="Glycosyltransferase_2"/>
</dbReference>
<dbReference type="GO" id="GO:0016740">
    <property type="term" value="F:transferase activity"/>
    <property type="evidence" value="ECO:0007669"/>
    <property type="project" value="UniProtKB-KW"/>
</dbReference>
<protein>
    <submittedName>
        <fullName evidence="3">Glycosyltransferase</fullName>
    </submittedName>
</protein>
<keyword evidence="3" id="KW-0808">Transferase</keyword>
<dbReference type="Pfam" id="PF00535">
    <property type="entry name" value="Glycos_transf_2"/>
    <property type="match status" value="1"/>
</dbReference>
<dbReference type="AlphaFoldDB" id="M4RB03"/>
<dbReference type="Gene3D" id="3.90.550.10">
    <property type="entry name" value="Spore Coat Polysaccharide Biosynthesis Protein SpsA, Chain A"/>
    <property type="match status" value="1"/>
</dbReference>
<comment type="similarity">
    <text evidence="1">Belongs to the glycosyltransferase 2 family.</text>
</comment>
<reference evidence="3 4" key="1">
    <citation type="journal article" date="2013" name="Genome Announc.">
        <title>Complete Genome Sequence of the Probiotic Bifidobacterium thermophilum Strain RBL67.</title>
        <authorList>
            <person name="Jans C."/>
            <person name="Lacroix C."/>
            <person name="Follador R."/>
            <person name="Stevens M.J."/>
        </authorList>
    </citation>
    <scope>NUCLEOTIDE SEQUENCE [LARGE SCALE GENOMIC DNA]</scope>
    <source>
        <strain evidence="3 4">RBL67</strain>
    </source>
</reference>
<dbReference type="GO" id="GO:0005886">
    <property type="term" value="C:plasma membrane"/>
    <property type="evidence" value="ECO:0007669"/>
    <property type="project" value="TreeGrafter"/>
</dbReference>
<dbReference type="PATRIC" id="fig|1254439.12.peg.379"/>
<accession>M4RB03</accession>
<dbReference type="Proteomes" id="UP000011835">
    <property type="component" value="Chromosome"/>
</dbReference>
<proteinExistence type="inferred from homology"/>
<evidence type="ECO:0000259" key="2">
    <source>
        <dbReference type="Pfam" id="PF00535"/>
    </source>
</evidence>
<dbReference type="RefSeq" id="WP_015449908.1">
    <property type="nucleotide sequence ID" value="NC_020546.1"/>
</dbReference>
<organism evidence="3 4">
    <name type="scientific">Bifidobacterium thermophilum RBL67</name>
    <dbReference type="NCBI Taxonomy" id="1254439"/>
    <lineage>
        <taxon>Bacteria</taxon>
        <taxon>Bacillati</taxon>
        <taxon>Actinomycetota</taxon>
        <taxon>Actinomycetes</taxon>
        <taxon>Bifidobacteriales</taxon>
        <taxon>Bifidobacteriaceae</taxon>
        <taxon>Bifidobacterium</taxon>
    </lineage>
</organism>
<dbReference type="InterPro" id="IPR001173">
    <property type="entry name" value="Glyco_trans_2-like"/>
</dbReference>
<dbReference type="KEGG" id="btp:D805_0379"/>
<dbReference type="PANTHER" id="PTHR48090:SF8">
    <property type="entry name" value="GLYCOSYLTRANSFERASE CSBB-RELATED"/>
    <property type="match status" value="1"/>
</dbReference>
<dbReference type="InterPro" id="IPR029044">
    <property type="entry name" value="Nucleotide-diphossugar_trans"/>
</dbReference>
<name>M4RB03_9BIFI</name>
<dbReference type="SUPFAM" id="SSF53448">
    <property type="entry name" value="Nucleotide-diphospho-sugar transferases"/>
    <property type="match status" value="1"/>
</dbReference>
<dbReference type="HOGENOM" id="CLU_2166056_0_0_11"/>
<feature type="domain" description="Glycosyltransferase 2-like" evidence="2">
    <location>
        <begin position="13"/>
        <end position="84"/>
    </location>
</feature>
<gene>
    <name evidence="3" type="ORF">D805_0379</name>
</gene>
<dbReference type="EMBL" id="CP004346">
    <property type="protein sequence ID" value="AGH40646.1"/>
    <property type="molecule type" value="Genomic_DNA"/>
</dbReference>
<keyword evidence="4" id="KW-1185">Reference proteome</keyword>
<evidence type="ECO:0000256" key="1">
    <source>
        <dbReference type="ARBA" id="ARBA00006739"/>
    </source>
</evidence>
<dbReference type="PANTHER" id="PTHR48090">
    <property type="entry name" value="UNDECAPRENYL-PHOSPHATE 4-DEOXY-4-FORMAMIDO-L-ARABINOSE TRANSFERASE-RELATED"/>
    <property type="match status" value="1"/>
</dbReference>
<evidence type="ECO:0000313" key="4">
    <source>
        <dbReference type="Proteomes" id="UP000011835"/>
    </source>
</evidence>
<sequence>MQQHHQSDKSSLTIIIPCCNEEESLPLLFKRLDQLIASDDCSITCTILFIDDGSRDSTPQEIKQYAGPVRDIILSRNFGKENAMFACGWVLVQTPYELRIQQTFTGIAIL</sequence>